<keyword evidence="2" id="KW-0238">DNA-binding</keyword>
<dbReference type="SUPFAM" id="SSF46689">
    <property type="entry name" value="Homeodomain-like"/>
    <property type="match status" value="1"/>
</dbReference>
<dbReference type="Gene3D" id="1.10.10.60">
    <property type="entry name" value="Homeodomain-like"/>
    <property type="match status" value="1"/>
</dbReference>
<dbReference type="PANTHER" id="PTHR43280:SF32">
    <property type="entry name" value="TRANSCRIPTIONAL REGULATORY PROTEIN"/>
    <property type="match status" value="1"/>
</dbReference>
<keyword evidence="6" id="KW-1185">Reference proteome</keyword>
<accession>A0ABM8IF65</accession>
<proteinExistence type="predicted"/>
<gene>
    <name evidence="5" type="ORF">BSYN_07380</name>
</gene>
<evidence type="ECO:0000256" key="3">
    <source>
        <dbReference type="ARBA" id="ARBA00023163"/>
    </source>
</evidence>
<keyword evidence="3" id="KW-0804">Transcription</keyword>
<dbReference type="Pfam" id="PF12833">
    <property type="entry name" value="HTH_18"/>
    <property type="match status" value="1"/>
</dbReference>
<dbReference type="Proteomes" id="UP001496674">
    <property type="component" value="Chromosome"/>
</dbReference>
<evidence type="ECO:0000256" key="1">
    <source>
        <dbReference type="ARBA" id="ARBA00023015"/>
    </source>
</evidence>
<dbReference type="RefSeq" id="WP_353333437.1">
    <property type="nucleotide sequence ID" value="NZ_AP028055.1"/>
</dbReference>
<evidence type="ECO:0000313" key="5">
    <source>
        <dbReference type="EMBL" id="BEG98473.1"/>
    </source>
</evidence>
<dbReference type="InterPro" id="IPR020449">
    <property type="entry name" value="Tscrpt_reg_AraC-type_HTH"/>
</dbReference>
<dbReference type="InterPro" id="IPR018060">
    <property type="entry name" value="HTH_AraC"/>
</dbReference>
<dbReference type="SMART" id="SM00342">
    <property type="entry name" value="HTH_ARAC"/>
    <property type="match status" value="1"/>
</dbReference>
<reference evidence="5 6" key="1">
    <citation type="submission" date="2023-04" db="EMBL/GenBank/DDBJ databases">
        <title>Draft genome sequence of acteroides sedimenti strain YN3PY1.</title>
        <authorList>
            <person name="Yoshida N."/>
        </authorList>
    </citation>
    <scope>NUCLEOTIDE SEQUENCE [LARGE SCALE GENOMIC DNA]</scope>
    <source>
        <strain evidence="5 6">YN3PY1</strain>
    </source>
</reference>
<protein>
    <submittedName>
        <fullName evidence="5">AraC family transcriptional regulator</fullName>
    </submittedName>
</protein>
<dbReference type="PRINTS" id="PR00032">
    <property type="entry name" value="HTHARAC"/>
</dbReference>
<dbReference type="EMBL" id="AP028055">
    <property type="protein sequence ID" value="BEG98473.1"/>
    <property type="molecule type" value="Genomic_DNA"/>
</dbReference>
<evidence type="ECO:0000313" key="6">
    <source>
        <dbReference type="Proteomes" id="UP001496674"/>
    </source>
</evidence>
<evidence type="ECO:0000259" key="4">
    <source>
        <dbReference type="PROSITE" id="PS01124"/>
    </source>
</evidence>
<dbReference type="PROSITE" id="PS01124">
    <property type="entry name" value="HTH_ARAC_FAMILY_2"/>
    <property type="match status" value="1"/>
</dbReference>
<sequence length="291" mass="34396">MEKNKLQNLNLSDIEKDSDIDFIDNDFAIFSDIKDVPLFEYPSRIDLCVFCIPLTGYARVGINLKDYYFKKNDLALIMPRQIIQLYEKSDDFAGIFFALSNDFMNEIAVNLEKKLSIFLYIKDNPHTTLSDQEVLSIMEYHSFLWEKVKDKENDYRKEIAKNLLRALVFEVYSIFDSHLPVKRFQSRREELFESFLILVSENFQKERSVSFYAERLFLTPKHLSRVVREASGRSASEWIDEQVILEAKVRLKSSLFTVQEIADKLRFPNQSFFGKYFKQHTGMSPSEYRKK</sequence>
<keyword evidence="1" id="KW-0805">Transcription regulation</keyword>
<name>A0ABM8IF65_9BACE</name>
<dbReference type="InterPro" id="IPR009057">
    <property type="entry name" value="Homeodomain-like_sf"/>
</dbReference>
<organism evidence="5 6">
    <name type="scientific">Bacteroides sedimenti</name>
    <dbReference type="NCBI Taxonomy" id="2136147"/>
    <lineage>
        <taxon>Bacteria</taxon>
        <taxon>Pseudomonadati</taxon>
        <taxon>Bacteroidota</taxon>
        <taxon>Bacteroidia</taxon>
        <taxon>Bacteroidales</taxon>
        <taxon>Bacteroidaceae</taxon>
        <taxon>Bacteroides</taxon>
    </lineage>
</organism>
<feature type="domain" description="HTH araC/xylS-type" evidence="4">
    <location>
        <begin position="193"/>
        <end position="291"/>
    </location>
</feature>
<dbReference type="PANTHER" id="PTHR43280">
    <property type="entry name" value="ARAC-FAMILY TRANSCRIPTIONAL REGULATOR"/>
    <property type="match status" value="1"/>
</dbReference>
<evidence type="ECO:0000256" key="2">
    <source>
        <dbReference type="ARBA" id="ARBA00023125"/>
    </source>
</evidence>